<dbReference type="GO" id="GO:0022857">
    <property type="term" value="F:transmembrane transporter activity"/>
    <property type="evidence" value="ECO:0007669"/>
    <property type="project" value="InterPro"/>
</dbReference>
<feature type="transmembrane region" description="Helical" evidence="6">
    <location>
        <begin position="280"/>
        <end position="299"/>
    </location>
</feature>
<dbReference type="GO" id="GO:0016020">
    <property type="term" value="C:membrane"/>
    <property type="evidence" value="ECO:0007669"/>
    <property type="project" value="UniProtKB-SubCell"/>
</dbReference>
<organism evidence="8 9">
    <name type="scientific">Stentor coeruleus</name>
    <dbReference type="NCBI Taxonomy" id="5963"/>
    <lineage>
        <taxon>Eukaryota</taxon>
        <taxon>Sar</taxon>
        <taxon>Alveolata</taxon>
        <taxon>Ciliophora</taxon>
        <taxon>Postciliodesmatophora</taxon>
        <taxon>Heterotrichea</taxon>
        <taxon>Heterotrichida</taxon>
        <taxon>Stentoridae</taxon>
        <taxon>Stentor</taxon>
    </lineage>
</organism>
<accession>A0A1R2CNJ2</accession>
<dbReference type="PANTHER" id="PTHR23511:SF5">
    <property type="entry name" value="MAJOR FACILITATOR-TYPE TRANSPORTER HXNZ-RELATED"/>
    <property type="match status" value="1"/>
</dbReference>
<evidence type="ECO:0000259" key="7">
    <source>
        <dbReference type="PROSITE" id="PS50850"/>
    </source>
</evidence>
<evidence type="ECO:0000256" key="1">
    <source>
        <dbReference type="ARBA" id="ARBA00004141"/>
    </source>
</evidence>
<feature type="transmembrane region" description="Helical" evidence="6">
    <location>
        <begin position="369"/>
        <end position="389"/>
    </location>
</feature>
<reference evidence="8 9" key="1">
    <citation type="submission" date="2016-11" db="EMBL/GenBank/DDBJ databases">
        <title>The macronuclear genome of Stentor coeruleus: a giant cell with tiny introns.</title>
        <authorList>
            <person name="Slabodnick M."/>
            <person name="Ruby J.G."/>
            <person name="Reiff S.B."/>
            <person name="Swart E.C."/>
            <person name="Gosai S."/>
            <person name="Prabakaran S."/>
            <person name="Witkowska E."/>
            <person name="Larue G.E."/>
            <person name="Fisher S."/>
            <person name="Freeman R.M."/>
            <person name="Gunawardena J."/>
            <person name="Chu W."/>
            <person name="Stover N.A."/>
            <person name="Gregory B.D."/>
            <person name="Nowacki M."/>
            <person name="Derisi J."/>
            <person name="Roy S.W."/>
            <person name="Marshall W.F."/>
            <person name="Sood P."/>
        </authorList>
    </citation>
    <scope>NUCLEOTIDE SEQUENCE [LARGE SCALE GENOMIC DNA]</scope>
    <source>
        <strain evidence="8">WM001</strain>
    </source>
</reference>
<feature type="transmembrane region" description="Helical" evidence="6">
    <location>
        <begin position="170"/>
        <end position="188"/>
    </location>
</feature>
<evidence type="ECO:0000256" key="2">
    <source>
        <dbReference type="ARBA" id="ARBA00022448"/>
    </source>
</evidence>
<feature type="transmembrane region" description="Helical" evidence="6">
    <location>
        <begin position="23"/>
        <end position="42"/>
    </location>
</feature>
<feature type="transmembrane region" description="Helical" evidence="6">
    <location>
        <begin position="48"/>
        <end position="68"/>
    </location>
</feature>
<evidence type="ECO:0000313" key="8">
    <source>
        <dbReference type="EMBL" id="OMJ90551.1"/>
    </source>
</evidence>
<gene>
    <name evidence="8" type="ORF">SteCoe_7044</name>
</gene>
<feature type="transmembrane region" description="Helical" evidence="6">
    <location>
        <begin position="249"/>
        <end position="268"/>
    </location>
</feature>
<dbReference type="PANTHER" id="PTHR23511">
    <property type="entry name" value="SYNAPTIC VESICLE GLYCOPROTEIN 2"/>
    <property type="match status" value="1"/>
</dbReference>
<feature type="transmembrane region" description="Helical" evidence="6">
    <location>
        <begin position="107"/>
        <end position="127"/>
    </location>
</feature>
<dbReference type="InterPro" id="IPR005828">
    <property type="entry name" value="MFS_sugar_transport-like"/>
</dbReference>
<sequence>MCINDALEEIGWGKYQELVYSNCFLAILLATLWMEMTSLLMYDYEGEYWEIFLLPVCLNFGSLIGCYLQSYITDKVGRASTFKLSAIISSLGGLWLCVFPFSFMFHIGLSIVGFGLGGDMVISYTLLLESMPKSKINHLTLLNMGWNVGISFFIFIALIIELFWVFNTPGWMILIWVGTFSAGFLTYYRSQLLESPHYLYNRGDFRLNGVLKKIAEINNNKDYIPRIFLRIQDKTILGNNHENMLKNTILLTCEYFFANTPYYCLIFFMPDILPKCNDYALYTVMFLQQFSGIPGVITASYMINGPFGAKYTRVLGFSISAFLMFSLSLPLNDYVIFVVSCGLFFFLTIGLSTLYTFSQEMYPTAVRGIANGWLCGISLITGCIGPALIGQIKNMSGITPVFYILTASFGLAAVFSIGIVDNTPEKADYIG</sequence>
<evidence type="ECO:0000256" key="4">
    <source>
        <dbReference type="ARBA" id="ARBA00022989"/>
    </source>
</evidence>
<evidence type="ECO:0000256" key="3">
    <source>
        <dbReference type="ARBA" id="ARBA00022692"/>
    </source>
</evidence>
<dbReference type="PROSITE" id="PS50850">
    <property type="entry name" value="MFS"/>
    <property type="match status" value="1"/>
</dbReference>
<keyword evidence="2" id="KW-0813">Transport</keyword>
<evidence type="ECO:0000256" key="6">
    <source>
        <dbReference type="SAM" id="Phobius"/>
    </source>
</evidence>
<feature type="transmembrane region" description="Helical" evidence="6">
    <location>
        <begin position="335"/>
        <end position="357"/>
    </location>
</feature>
<keyword evidence="5 6" id="KW-0472">Membrane</keyword>
<feature type="transmembrane region" description="Helical" evidence="6">
    <location>
        <begin position="80"/>
        <end position="101"/>
    </location>
</feature>
<name>A0A1R2CNJ2_9CILI</name>
<protein>
    <recommendedName>
        <fullName evidence="7">Major facilitator superfamily (MFS) profile domain-containing protein</fullName>
    </recommendedName>
</protein>
<dbReference type="InterPro" id="IPR036259">
    <property type="entry name" value="MFS_trans_sf"/>
</dbReference>
<feature type="domain" description="Major facilitator superfamily (MFS) profile" evidence="7">
    <location>
        <begin position="1"/>
        <end position="424"/>
    </location>
</feature>
<comment type="subcellular location">
    <subcellularLocation>
        <location evidence="1">Membrane</location>
        <topology evidence="1">Multi-pass membrane protein</topology>
    </subcellularLocation>
</comment>
<dbReference type="Gene3D" id="1.20.1250.20">
    <property type="entry name" value="MFS general substrate transporter like domains"/>
    <property type="match status" value="1"/>
</dbReference>
<dbReference type="AlphaFoldDB" id="A0A1R2CNJ2"/>
<dbReference type="SUPFAM" id="SSF103473">
    <property type="entry name" value="MFS general substrate transporter"/>
    <property type="match status" value="1"/>
</dbReference>
<evidence type="ECO:0000256" key="5">
    <source>
        <dbReference type="ARBA" id="ARBA00023136"/>
    </source>
</evidence>
<proteinExistence type="predicted"/>
<dbReference type="Pfam" id="PF00083">
    <property type="entry name" value="Sugar_tr"/>
    <property type="match status" value="1"/>
</dbReference>
<dbReference type="Proteomes" id="UP000187209">
    <property type="component" value="Unassembled WGS sequence"/>
</dbReference>
<feature type="transmembrane region" description="Helical" evidence="6">
    <location>
        <begin position="401"/>
        <end position="420"/>
    </location>
</feature>
<keyword evidence="9" id="KW-1185">Reference proteome</keyword>
<keyword evidence="4 6" id="KW-1133">Transmembrane helix</keyword>
<keyword evidence="3 6" id="KW-0812">Transmembrane</keyword>
<dbReference type="EMBL" id="MPUH01000100">
    <property type="protein sequence ID" value="OMJ90551.1"/>
    <property type="molecule type" value="Genomic_DNA"/>
</dbReference>
<evidence type="ECO:0000313" key="9">
    <source>
        <dbReference type="Proteomes" id="UP000187209"/>
    </source>
</evidence>
<comment type="caution">
    <text evidence="8">The sequence shown here is derived from an EMBL/GenBank/DDBJ whole genome shotgun (WGS) entry which is preliminary data.</text>
</comment>
<dbReference type="InterPro" id="IPR020846">
    <property type="entry name" value="MFS_dom"/>
</dbReference>
<dbReference type="OrthoDB" id="4139357at2759"/>
<feature type="transmembrane region" description="Helical" evidence="6">
    <location>
        <begin position="311"/>
        <end position="329"/>
    </location>
</feature>
<feature type="transmembrane region" description="Helical" evidence="6">
    <location>
        <begin position="139"/>
        <end position="164"/>
    </location>
</feature>